<proteinExistence type="predicted"/>
<reference evidence="1" key="1">
    <citation type="submission" date="2021-05" db="EMBL/GenBank/DDBJ databases">
        <authorList>
            <person name="Alioto T."/>
            <person name="Alioto T."/>
            <person name="Gomez Garrido J."/>
        </authorList>
    </citation>
    <scope>NUCLEOTIDE SEQUENCE</scope>
</reference>
<organism evidence="1">
    <name type="scientific">Cacopsylla melanoneura</name>
    <dbReference type="NCBI Taxonomy" id="428564"/>
    <lineage>
        <taxon>Eukaryota</taxon>
        <taxon>Metazoa</taxon>
        <taxon>Ecdysozoa</taxon>
        <taxon>Arthropoda</taxon>
        <taxon>Hexapoda</taxon>
        <taxon>Insecta</taxon>
        <taxon>Pterygota</taxon>
        <taxon>Neoptera</taxon>
        <taxon>Paraneoptera</taxon>
        <taxon>Hemiptera</taxon>
        <taxon>Sternorrhyncha</taxon>
        <taxon>Psylloidea</taxon>
        <taxon>Psyllidae</taxon>
        <taxon>Psyllinae</taxon>
        <taxon>Cacopsylla</taxon>
    </lineage>
</organism>
<name>A0A8D8ZBX0_9HEMI</name>
<protein>
    <submittedName>
        <fullName evidence="1">Uncharacterized protein</fullName>
    </submittedName>
</protein>
<dbReference type="AlphaFoldDB" id="A0A8D8ZBX0"/>
<dbReference type="EMBL" id="HBUF01445419">
    <property type="protein sequence ID" value="CAG6743271.1"/>
    <property type="molecule type" value="Transcribed_RNA"/>
</dbReference>
<sequence length="116" mass="13790">MVIAFHGSRIRYSVSALYDVGSFILSYGPFFIIPSYNNMYTIMGLKNSECWLTDLVYAIMLWQQTKFLGTQFVSRNKNWIRREQIYNNITEVCNYRTEHKYTKHQIISLTAINRSR</sequence>
<evidence type="ECO:0000313" key="1">
    <source>
        <dbReference type="EMBL" id="CAG6743272.1"/>
    </source>
</evidence>
<accession>A0A8D8ZBX0</accession>
<dbReference type="EMBL" id="HBUF01445420">
    <property type="protein sequence ID" value="CAG6743272.1"/>
    <property type="molecule type" value="Transcribed_RNA"/>
</dbReference>